<keyword evidence="6" id="KW-0408">Iron</keyword>
<dbReference type="OrthoDB" id="7192131at2"/>
<name>A0A844YWI4_9SPHN</name>
<evidence type="ECO:0000256" key="1">
    <source>
        <dbReference type="ARBA" id="ARBA00004571"/>
    </source>
</evidence>
<evidence type="ECO:0000256" key="13">
    <source>
        <dbReference type="SAM" id="SignalP"/>
    </source>
</evidence>
<dbReference type="PANTHER" id="PTHR32552">
    <property type="entry name" value="FERRICHROME IRON RECEPTOR-RELATED"/>
    <property type="match status" value="1"/>
</dbReference>
<evidence type="ECO:0000256" key="3">
    <source>
        <dbReference type="ARBA" id="ARBA00022452"/>
    </source>
</evidence>
<reference evidence="16 17" key="1">
    <citation type="submission" date="2019-12" db="EMBL/GenBank/DDBJ databases">
        <title>Genomic-based taxomic classification of the family Erythrobacteraceae.</title>
        <authorList>
            <person name="Xu L."/>
        </authorList>
    </citation>
    <scope>NUCLEOTIDE SEQUENCE [LARGE SCALE GENOMIC DNA]</scope>
    <source>
        <strain evidence="16 17">M0322</strain>
    </source>
</reference>
<feature type="domain" description="TonB-dependent receptor-like beta-barrel" evidence="14">
    <location>
        <begin position="318"/>
        <end position="747"/>
    </location>
</feature>
<evidence type="ECO:0000256" key="11">
    <source>
        <dbReference type="PROSITE-ProRule" id="PRU01360"/>
    </source>
</evidence>
<protein>
    <submittedName>
        <fullName evidence="16">TonB-dependent receptor</fullName>
    </submittedName>
</protein>
<comment type="similarity">
    <text evidence="11 12">Belongs to the TonB-dependent receptor family.</text>
</comment>
<comment type="subcellular location">
    <subcellularLocation>
        <location evidence="1 11">Cell outer membrane</location>
        <topology evidence="1 11">Multi-pass membrane protein</topology>
    </subcellularLocation>
</comment>
<evidence type="ECO:0000256" key="7">
    <source>
        <dbReference type="ARBA" id="ARBA00023065"/>
    </source>
</evidence>
<organism evidence="16 17">
    <name type="scientific">Alteraurantiacibacter buctensis</name>
    <dbReference type="NCBI Taxonomy" id="1503981"/>
    <lineage>
        <taxon>Bacteria</taxon>
        <taxon>Pseudomonadati</taxon>
        <taxon>Pseudomonadota</taxon>
        <taxon>Alphaproteobacteria</taxon>
        <taxon>Sphingomonadales</taxon>
        <taxon>Erythrobacteraceae</taxon>
        <taxon>Alteraurantiacibacter</taxon>
    </lineage>
</organism>
<feature type="signal peptide" evidence="13">
    <location>
        <begin position="1"/>
        <end position="24"/>
    </location>
</feature>
<dbReference type="PROSITE" id="PS52016">
    <property type="entry name" value="TONB_DEPENDENT_REC_3"/>
    <property type="match status" value="1"/>
</dbReference>
<keyword evidence="13" id="KW-0732">Signal</keyword>
<feature type="chain" id="PRO_5032548240" evidence="13">
    <location>
        <begin position="25"/>
        <end position="785"/>
    </location>
</feature>
<sequence length="785" mass="84087">MRITKRSILLAGCGIAALAMPAHAQDNAEEEDVIVVTAQNRAQDVTDVPIAIDVVGGEELANEGFTDANDLSQIAPAVQVIQDQGTVKITLRGIGTTSNDEAQDTSVVANIDGEYINRPNVLGVAIFDLERVEVLRGPQGTLYGRNSTAGAINFITRKPGDELGANVSLSLGNYSALRVDAGVDVPLADGLGLRVAGFKDSRDGYVDHPAGYGFGPFPRFGGGQSDDNSSYGGRATLAFDDGGPFSANIQFEYADRQFTPQAFAAADLNSGGRAPAGPGCNRDGYTRVATAYAQTLCVPNQTTFLETLDRSEYASPGFGLGRIGDETWALRGRIAYEFSDAATLSYIAGYRDFSEDTGTFVTLPVSYRSFNWLGEAQTQSHELRLNGDISGIIYQVGGFYFKEEQQSESGFFVPIGANGTYLSYFGRDVSSDSLSAFGQVEVPLGDTLTAVGGIRYTDNSRSAIYDNASPFGAGPPDAGLFNAGPSRKTFSTLRYATRLNLGSDDDKITWLAGLNWQPNADTLIYAKVSTGFKGGGFDSVGTYDPESNTAYEAGAKLTFGPNGNFQFNLGGFYYDYTGLQVSVLLDTTVGGQTFNAGAATIWGLEAEGVFDFEQGTTIDFAVNYLNATYDELFAQFNVYTVPGTGTDVNGVGDLDPTTAGVQQPNFAGNTAPFSPEWVIRAGIQHELDLGSAGSLTAGASTTYKSSYFTDFYNYNDGRQVAFFQTDLSLQWRDPGDRAGVQLFVRNLENNRPLTYGSFVSAGPDDIFNWQFGTPRTVGIRFSLDY</sequence>
<evidence type="ECO:0000256" key="5">
    <source>
        <dbReference type="ARBA" id="ARBA00022692"/>
    </source>
</evidence>
<keyword evidence="16" id="KW-0675">Receptor</keyword>
<dbReference type="InterPro" id="IPR012910">
    <property type="entry name" value="Plug_dom"/>
</dbReference>
<keyword evidence="3 11" id="KW-1134">Transmembrane beta strand</keyword>
<evidence type="ECO:0000313" key="16">
    <source>
        <dbReference type="EMBL" id="MXO71919.1"/>
    </source>
</evidence>
<comment type="caution">
    <text evidence="16">The sequence shown here is derived from an EMBL/GenBank/DDBJ whole genome shotgun (WGS) entry which is preliminary data.</text>
</comment>
<accession>A0A844YWI4</accession>
<dbReference type="AlphaFoldDB" id="A0A844YWI4"/>
<dbReference type="Pfam" id="PF07715">
    <property type="entry name" value="Plug"/>
    <property type="match status" value="1"/>
</dbReference>
<dbReference type="Pfam" id="PF00593">
    <property type="entry name" value="TonB_dep_Rec_b-barrel"/>
    <property type="match status" value="1"/>
</dbReference>
<evidence type="ECO:0000256" key="10">
    <source>
        <dbReference type="ARBA" id="ARBA00023237"/>
    </source>
</evidence>
<evidence type="ECO:0000256" key="8">
    <source>
        <dbReference type="ARBA" id="ARBA00023077"/>
    </source>
</evidence>
<evidence type="ECO:0000256" key="4">
    <source>
        <dbReference type="ARBA" id="ARBA00022496"/>
    </source>
</evidence>
<dbReference type="InterPro" id="IPR036942">
    <property type="entry name" value="Beta-barrel_TonB_sf"/>
</dbReference>
<feature type="domain" description="TonB-dependent receptor plug" evidence="15">
    <location>
        <begin position="45"/>
        <end position="151"/>
    </location>
</feature>
<dbReference type="InterPro" id="IPR039426">
    <property type="entry name" value="TonB-dep_rcpt-like"/>
</dbReference>
<gene>
    <name evidence="16" type="ORF">GRI99_09760</name>
</gene>
<dbReference type="InterPro" id="IPR000531">
    <property type="entry name" value="Beta-barrel_TonB"/>
</dbReference>
<evidence type="ECO:0000256" key="2">
    <source>
        <dbReference type="ARBA" id="ARBA00022448"/>
    </source>
</evidence>
<keyword evidence="9 11" id="KW-0472">Membrane</keyword>
<keyword evidence="2 11" id="KW-0813">Transport</keyword>
<keyword evidence="10 11" id="KW-0998">Cell outer membrane</keyword>
<keyword evidence="7" id="KW-0406">Ion transport</keyword>
<proteinExistence type="inferred from homology"/>
<dbReference type="GO" id="GO:0006826">
    <property type="term" value="P:iron ion transport"/>
    <property type="evidence" value="ECO:0007669"/>
    <property type="project" value="UniProtKB-KW"/>
</dbReference>
<evidence type="ECO:0000259" key="15">
    <source>
        <dbReference type="Pfam" id="PF07715"/>
    </source>
</evidence>
<dbReference type="GO" id="GO:0009279">
    <property type="term" value="C:cell outer membrane"/>
    <property type="evidence" value="ECO:0007669"/>
    <property type="project" value="UniProtKB-SubCell"/>
</dbReference>
<evidence type="ECO:0000256" key="9">
    <source>
        <dbReference type="ARBA" id="ARBA00023136"/>
    </source>
</evidence>
<evidence type="ECO:0000259" key="14">
    <source>
        <dbReference type="Pfam" id="PF00593"/>
    </source>
</evidence>
<evidence type="ECO:0000256" key="12">
    <source>
        <dbReference type="RuleBase" id="RU003357"/>
    </source>
</evidence>
<dbReference type="PANTHER" id="PTHR32552:SF81">
    <property type="entry name" value="TONB-DEPENDENT OUTER MEMBRANE RECEPTOR"/>
    <property type="match status" value="1"/>
</dbReference>
<keyword evidence="17" id="KW-1185">Reference proteome</keyword>
<dbReference type="EMBL" id="WTYV01000003">
    <property type="protein sequence ID" value="MXO71919.1"/>
    <property type="molecule type" value="Genomic_DNA"/>
</dbReference>
<evidence type="ECO:0000313" key="17">
    <source>
        <dbReference type="Proteomes" id="UP000466966"/>
    </source>
</evidence>
<dbReference type="SUPFAM" id="SSF56935">
    <property type="entry name" value="Porins"/>
    <property type="match status" value="1"/>
</dbReference>
<dbReference type="RefSeq" id="WP_160771850.1">
    <property type="nucleotide sequence ID" value="NZ_WTYV01000003.1"/>
</dbReference>
<keyword evidence="5 11" id="KW-0812">Transmembrane</keyword>
<keyword evidence="8 12" id="KW-0798">TonB box</keyword>
<evidence type="ECO:0000256" key="6">
    <source>
        <dbReference type="ARBA" id="ARBA00023004"/>
    </source>
</evidence>
<dbReference type="Proteomes" id="UP000466966">
    <property type="component" value="Unassembled WGS sequence"/>
</dbReference>
<keyword evidence="4" id="KW-0410">Iron transport</keyword>
<dbReference type="Gene3D" id="2.40.170.20">
    <property type="entry name" value="TonB-dependent receptor, beta-barrel domain"/>
    <property type="match status" value="1"/>
</dbReference>